<keyword evidence="4" id="KW-0521">NADP</keyword>
<protein>
    <submittedName>
        <fullName evidence="7">ATP-NAD kinase-like domain-containing protein</fullName>
    </submittedName>
</protein>
<accession>A0A9P9J2A3</accession>
<dbReference type="EMBL" id="JAGMWT010000001">
    <property type="protein sequence ID" value="KAH7138769.1"/>
    <property type="molecule type" value="Genomic_DNA"/>
</dbReference>
<gene>
    <name evidence="7" type="ORF">B0J11DRAFT_546426</name>
</gene>
<evidence type="ECO:0000313" key="7">
    <source>
        <dbReference type="EMBL" id="KAH7138769.1"/>
    </source>
</evidence>
<dbReference type="Proteomes" id="UP000700596">
    <property type="component" value="Unassembled WGS sequence"/>
</dbReference>
<sequence>MAAPGYFDVTHEATTSSEREVVFEGDSIHRRKSSLVPSTPNAQSNAHSARPSHQRKTTQCFVHSLLEKYNGIPMKHHDASYEGLAQERLVDKDPHSHADQSHHSRLLTKKQISDMAFGIRELSKKLAQIRLKLNVRHVFILAKAHDEALITHAREMTEWLLTQESGYRVYVEDTLEHNDKFDAAGLVEKDTSYRGRLRFWNNKLCAEKPQTFDIVLALGGDGTVLYASWLFQRIVPPVLAFSLGSLGFLTKFDYDHYPETLGRAFRDGITVSLRLRFEATIMRSQSRPTDSRDLVDELIGEESEDHHTHRPNGIYNILNEVVIDRGPNPTMSSIELFGDDEHFTTVQADGICVSTPTGSTAYNLAAGGSLCHPDNPVVLVTAICAHTLSFRPIILPDTIVLRAGVPYDARTSSWASFDGKERVELKPGDYVTISASRFPFPSVLPLGRRGGDWVDSISRSLQWNSRQRQKAFKEWGS</sequence>
<keyword evidence="8" id="KW-1185">Reference proteome</keyword>
<feature type="region of interest" description="Disordered" evidence="6">
    <location>
        <begin position="26"/>
        <end position="57"/>
    </location>
</feature>
<comment type="caution">
    <text evidence="7">The sequence shown here is derived from an EMBL/GenBank/DDBJ whole genome shotgun (WGS) entry which is preliminary data.</text>
</comment>
<dbReference type="PANTHER" id="PTHR20275">
    <property type="entry name" value="NAD KINASE"/>
    <property type="match status" value="1"/>
</dbReference>
<evidence type="ECO:0000256" key="6">
    <source>
        <dbReference type="SAM" id="MobiDB-lite"/>
    </source>
</evidence>
<dbReference type="GO" id="GO:0019674">
    <property type="term" value="P:NAD+ metabolic process"/>
    <property type="evidence" value="ECO:0007669"/>
    <property type="project" value="InterPro"/>
</dbReference>
<keyword evidence="2" id="KW-0808">Transferase</keyword>
<dbReference type="GO" id="GO:0003951">
    <property type="term" value="F:NAD+ kinase activity"/>
    <property type="evidence" value="ECO:0007669"/>
    <property type="project" value="InterPro"/>
</dbReference>
<keyword evidence="3 7" id="KW-0418">Kinase</keyword>
<dbReference type="InterPro" id="IPR016064">
    <property type="entry name" value="NAD/diacylglycerol_kinase_sf"/>
</dbReference>
<evidence type="ECO:0000256" key="2">
    <source>
        <dbReference type="ARBA" id="ARBA00022679"/>
    </source>
</evidence>
<feature type="compositionally biased region" description="Polar residues" evidence="6">
    <location>
        <begin position="35"/>
        <end position="47"/>
    </location>
</feature>
<evidence type="ECO:0000256" key="5">
    <source>
        <dbReference type="ARBA" id="ARBA00023027"/>
    </source>
</evidence>
<evidence type="ECO:0000256" key="4">
    <source>
        <dbReference type="ARBA" id="ARBA00022857"/>
    </source>
</evidence>
<dbReference type="Gene3D" id="3.40.50.10330">
    <property type="entry name" value="Probable inorganic polyphosphate/atp-NAD kinase, domain 1"/>
    <property type="match status" value="1"/>
</dbReference>
<dbReference type="GO" id="GO:0006741">
    <property type="term" value="P:NADP+ biosynthetic process"/>
    <property type="evidence" value="ECO:0007669"/>
    <property type="project" value="InterPro"/>
</dbReference>
<organism evidence="7 8">
    <name type="scientific">Dendryphion nanum</name>
    <dbReference type="NCBI Taxonomy" id="256645"/>
    <lineage>
        <taxon>Eukaryota</taxon>
        <taxon>Fungi</taxon>
        <taxon>Dikarya</taxon>
        <taxon>Ascomycota</taxon>
        <taxon>Pezizomycotina</taxon>
        <taxon>Dothideomycetes</taxon>
        <taxon>Pleosporomycetidae</taxon>
        <taxon>Pleosporales</taxon>
        <taxon>Torulaceae</taxon>
        <taxon>Dendryphion</taxon>
    </lineage>
</organism>
<proteinExistence type="inferred from homology"/>
<dbReference type="SUPFAM" id="SSF111331">
    <property type="entry name" value="NAD kinase/diacylglycerol kinase-like"/>
    <property type="match status" value="1"/>
</dbReference>
<evidence type="ECO:0000256" key="3">
    <source>
        <dbReference type="ARBA" id="ARBA00022777"/>
    </source>
</evidence>
<dbReference type="FunFam" id="3.40.50.10330:FF:000029">
    <property type="entry name" value="NAD+ kinase, putative"/>
    <property type="match status" value="1"/>
</dbReference>
<evidence type="ECO:0000313" key="8">
    <source>
        <dbReference type="Proteomes" id="UP000700596"/>
    </source>
</evidence>
<evidence type="ECO:0000256" key="1">
    <source>
        <dbReference type="ARBA" id="ARBA00010995"/>
    </source>
</evidence>
<keyword evidence="5" id="KW-0520">NAD</keyword>
<dbReference type="AlphaFoldDB" id="A0A9P9J2A3"/>
<comment type="similarity">
    <text evidence="1">Belongs to the NAD kinase family.</text>
</comment>
<dbReference type="HAMAP" id="MF_00361">
    <property type="entry name" value="NAD_kinase"/>
    <property type="match status" value="1"/>
</dbReference>
<dbReference type="PANTHER" id="PTHR20275:SF11">
    <property type="entry name" value="KINASE, PUTATIVE (AFU_ORTHOLOGUE AFUA_5G12870)-RELATED"/>
    <property type="match status" value="1"/>
</dbReference>
<dbReference type="FunFam" id="2.60.200.30:FF:000008">
    <property type="entry name" value="Putative NAD+ kinase"/>
    <property type="match status" value="1"/>
</dbReference>
<dbReference type="Gene3D" id="2.60.200.30">
    <property type="entry name" value="Probable inorganic polyphosphate/atp-NAD kinase, domain 2"/>
    <property type="match status" value="1"/>
</dbReference>
<name>A0A9P9J2A3_9PLEO</name>
<dbReference type="InterPro" id="IPR017438">
    <property type="entry name" value="ATP-NAD_kinase_N"/>
</dbReference>
<dbReference type="InterPro" id="IPR017437">
    <property type="entry name" value="ATP-NAD_kinase_PpnK-typ_C"/>
</dbReference>
<dbReference type="Pfam" id="PF01513">
    <property type="entry name" value="NAD_kinase"/>
    <property type="match status" value="1"/>
</dbReference>
<dbReference type="OrthoDB" id="24581at2759"/>
<reference evidence="7" key="1">
    <citation type="journal article" date="2021" name="Nat. Commun.">
        <title>Genetic determinants of endophytism in the Arabidopsis root mycobiome.</title>
        <authorList>
            <person name="Mesny F."/>
            <person name="Miyauchi S."/>
            <person name="Thiergart T."/>
            <person name="Pickel B."/>
            <person name="Atanasova L."/>
            <person name="Karlsson M."/>
            <person name="Huettel B."/>
            <person name="Barry K.W."/>
            <person name="Haridas S."/>
            <person name="Chen C."/>
            <person name="Bauer D."/>
            <person name="Andreopoulos W."/>
            <person name="Pangilinan J."/>
            <person name="LaButti K."/>
            <person name="Riley R."/>
            <person name="Lipzen A."/>
            <person name="Clum A."/>
            <person name="Drula E."/>
            <person name="Henrissat B."/>
            <person name="Kohler A."/>
            <person name="Grigoriev I.V."/>
            <person name="Martin F.M."/>
            <person name="Hacquard S."/>
        </authorList>
    </citation>
    <scope>NUCLEOTIDE SEQUENCE</scope>
    <source>
        <strain evidence="7">MPI-CAGE-CH-0243</strain>
    </source>
</reference>
<dbReference type="Pfam" id="PF20143">
    <property type="entry name" value="NAD_kinase_C"/>
    <property type="match status" value="1"/>
</dbReference>
<dbReference type="InterPro" id="IPR002504">
    <property type="entry name" value="NADK"/>
</dbReference>